<evidence type="ECO:0000256" key="1">
    <source>
        <dbReference type="SAM" id="MobiDB-lite"/>
    </source>
</evidence>
<reference evidence="3 4" key="1">
    <citation type="journal article" date="2020" name="Nature">
        <title>Six reference-quality genomes reveal evolution of bat adaptations.</title>
        <authorList>
            <person name="Jebb D."/>
            <person name="Huang Z."/>
            <person name="Pippel M."/>
            <person name="Hughes G.M."/>
            <person name="Lavrichenko K."/>
            <person name="Devanna P."/>
            <person name="Winkler S."/>
            <person name="Jermiin L.S."/>
            <person name="Skirmuntt E.C."/>
            <person name="Katzourakis A."/>
            <person name="Burkitt-Gray L."/>
            <person name="Ray D.A."/>
            <person name="Sullivan K.A.M."/>
            <person name="Roscito J.G."/>
            <person name="Kirilenko B.M."/>
            <person name="Davalos L.M."/>
            <person name="Corthals A.P."/>
            <person name="Power M.L."/>
            <person name="Jones G."/>
            <person name="Ransome R.D."/>
            <person name="Dechmann D.K.N."/>
            <person name="Locatelli A.G."/>
            <person name="Puechmaille S.J."/>
            <person name="Fedrigo O."/>
            <person name="Jarvis E.D."/>
            <person name="Hiller M."/>
            <person name="Vernes S.C."/>
            <person name="Myers E.W."/>
            <person name="Teeling E.C."/>
        </authorList>
    </citation>
    <scope>NUCLEOTIDE SEQUENCE [LARGE SCALE GENOMIC DNA]</scope>
    <source>
        <strain evidence="3">MRhiFer1</strain>
        <tissue evidence="3">Lung</tissue>
    </source>
</reference>
<feature type="region of interest" description="Disordered" evidence="1">
    <location>
        <begin position="42"/>
        <end position="80"/>
    </location>
</feature>
<proteinExistence type="predicted"/>
<evidence type="ECO:0000256" key="2">
    <source>
        <dbReference type="SAM" id="SignalP"/>
    </source>
</evidence>
<keyword evidence="2" id="KW-0732">Signal</keyword>
<feature type="compositionally biased region" description="Polar residues" evidence="1">
    <location>
        <begin position="71"/>
        <end position="80"/>
    </location>
</feature>
<comment type="caution">
    <text evidence="3">The sequence shown here is derived from an EMBL/GenBank/DDBJ whole genome shotgun (WGS) entry which is preliminary data.</text>
</comment>
<protein>
    <submittedName>
        <fullName evidence="3">Gastric inhibitory polypeptide receptor</fullName>
    </submittedName>
</protein>
<evidence type="ECO:0000313" key="4">
    <source>
        <dbReference type="Proteomes" id="UP000585614"/>
    </source>
</evidence>
<dbReference type="Proteomes" id="UP000585614">
    <property type="component" value="Unassembled WGS sequence"/>
</dbReference>
<feature type="signal peptide" evidence="2">
    <location>
        <begin position="1"/>
        <end position="25"/>
    </location>
</feature>
<dbReference type="EMBL" id="JACAGC010000022">
    <property type="protein sequence ID" value="KAF6288115.1"/>
    <property type="molecule type" value="Genomic_DNA"/>
</dbReference>
<name>A0A7J7SIM2_RHIFE</name>
<evidence type="ECO:0000313" key="3">
    <source>
        <dbReference type="EMBL" id="KAF6288115.1"/>
    </source>
</evidence>
<feature type="chain" id="PRO_5029442035" evidence="2">
    <location>
        <begin position="26"/>
        <end position="140"/>
    </location>
</feature>
<feature type="compositionally biased region" description="Basic residues" evidence="1">
    <location>
        <begin position="55"/>
        <end position="64"/>
    </location>
</feature>
<keyword evidence="3" id="KW-0675">Receptor</keyword>
<sequence length="140" mass="15251">MTNCPSWRLLLLFSLWGPLLWMAEGSSLLSFRRQALRGRRRGSCTSAGNATAGSARRRWRRRSPQRASPATGPSTCTSAGTTLHLTPLPVRLAPGTCPGIAMWLRALSSASVAVMANGDLGETILSVRTQRRMRPFRTKG</sequence>
<feature type="compositionally biased region" description="Polar residues" evidence="1">
    <location>
        <begin position="43"/>
        <end position="52"/>
    </location>
</feature>
<organism evidence="3 4">
    <name type="scientific">Rhinolophus ferrumequinum</name>
    <name type="common">Greater horseshoe bat</name>
    <dbReference type="NCBI Taxonomy" id="59479"/>
    <lineage>
        <taxon>Eukaryota</taxon>
        <taxon>Metazoa</taxon>
        <taxon>Chordata</taxon>
        <taxon>Craniata</taxon>
        <taxon>Vertebrata</taxon>
        <taxon>Euteleostomi</taxon>
        <taxon>Mammalia</taxon>
        <taxon>Eutheria</taxon>
        <taxon>Laurasiatheria</taxon>
        <taxon>Chiroptera</taxon>
        <taxon>Yinpterochiroptera</taxon>
        <taxon>Rhinolophoidea</taxon>
        <taxon>Rhinolophidae</taxon>
        <taxon>Rhinolophinae</taxon>
        <taxon>Rhinolophus</taxon>
    </lineage>
</organism>
<accession>A0A7J7SIM2</accession>
<gene>
    <name evidence="3" type="ORF">mRhiFer1_005680</name>
</gene>
<dbReference type="AlphaFoldDB" id="A0A7J7SIM2"/>